<evidence type="ECO:0000259" key="8">
    <source>
        <dbReference type="Pfam" id="PF08439"/>
    </source>
</evidence>
<comment type="cofactor">
    <cofactor evidence="6">
        <name>Zn(2+)</name>
        <dbReference type="ChEBI" id="CHEBI:29105"/>
    </cofactor>
    <text evidence="6">Binds 1 zinc ion.</text>
</comment>
<dbReference type="Gene3D" id="1.10.1370.20">
    <property type="entry name" value="Oligoendopeptidase f, C-terminal domain"/>
    <property type="match status" value="1"/>
</dbReference>
<evidence type="ECO:0000313" key="10">
    <source>
        <dbReference type="Proteomes" id="UP001519306"/>
    </source>
</evidence>
<dbReference type="InterPro" id="IPR001567">
    <property type="entry name" value="Pept_M3A_M3B_dom"/>
</dbReference>
<keyword evidence="10" id="KW-1185">Reference proteome</keyword>
<gene>
    <name evidence="9" type="ORF">J2Z71_000998</name>
</gene>
<organism evidence="9 10">
    <name type="scientific">Peptoniphilus stercorisuis</name>
    <dbReference type="NCBI Taxonomy" id="1436965"/>
    <lineage>
        <taxon>Bacteria</taxon>
        <taxon>Bacillati</taxon>
        <taxon>Bacillota</taxon>
        <taxon>Tissierellia</taxon>
        <taxon>Tissierellales</taxon>
        <taxon>Peptoniphilaceae</taxon>
        <taxon>Peptoniphilus</taxon>
    </lineage>
</organism>
<accession>A0ABS4KCH0</accession>
<dbReference type="InterPro" id="IPR034009">
    <property type="entry name" value="M3B_PepF_4"/>
</dbReference>
<reference evidence="9 10" key="1">
    <citation type="submission" date="2021-03" db="EMBL/GenBank/DDBJ databases">
        <title>Genomic Encyclopedia of Type Strains, Phase IV (KMG-IV): sequencing the most valuable type-strain genomes for metagenomic binning, comparative biology and taxonomic classification.</title>
        <authorList>
            <person name="Goeker M."/>
        </authorList>
    </citation>
    <scope>NUCLEOTIDE SEQUENCE [LARGE SCALE GENOMIC DNA]</scope>
    <source>
        <strain evidence="9 10">DSM 27563</strain>
    </source>
</reference>
<dbReference type="NCBIfam" id="TIGR00181">
    <property type="entry name" value="pepF"/>
    <property type="match status" value="1"/>
</dbReference>
<dbReference type="Pfam" id="PF08439">
    <property type="entry name" value="Peptidase_M3_N"/>
    <property type="match status" value="1"/>
</dbReference>
<feature type="domain" description="Peptidase M3A/M3B catalytic" evidence="7">
    <location>
        <begin position="201"/>
        <end position="581"/>
    </location>
</feature>
<comment type="caution">
    <text evidence="9">The sequence shown here is derived from an EMBL/GenBank/DDBJ whole genome shotgun (WGS) entry which is preliminary data.</text>
</comment>
<dbReference type="CDD" id="cd09609">
    <property type="entry name" value="M3B_PepF"/>
    <property type="match status" value="1"/>
</dbReference>
<dbReference type="InterPro" id="IPR013647">
    <property type="entry name" value="OligopepF_N_dom"/>
</dbReference>
<dbReference type="Gene3D" id="1.20.140.70">
    <property type="entry name" value="Oligopeptidase f, N-terminal domain"/>
    <property type="match status" value="1"/>
</dbReference>
<evidence type="ECO:0000256" key="2">
    <source>
        <dbReference type="ARBA" id="ARBA00022723"/>
    </source>
</evidence>
<comment type="function">
    <text evidence="6">Has oligopeptidase activity and degrades a variety of small bioactive peptides.</text>
</comment>
<evidence type="ECO:0000256" key="1">
    <source>
        <dbReference type="ARBA" id="ARBA00022670"/>
    </source>
</evidence>
<proteinExistence type="inferred from homology"/>
<dbReference type="InterPro" id="IPR042088">
    <property type="entry name" value="OligoPept_F_C"/>
</dbReference>
<sequence length="595" mass="69155">MEQLKKRSEIKNDLKWDLTRIFKDESEYENKLKEIEYLSKKLVKFKDNINNVEELLESIDLYERLIEGITLADNYSYLDYSVDTTNEEAKLRLNNFNIFFNNINLKINFFENEVLKLSKNIIEETIEKTTKYKAYLKRLLGKKEHLLSEKEENIIAALSPSVSAPYRTYEDSKLSDMTFDDFEVNGKKYANSFVLYENFHCYDTNTEVRRKSYESFSKGLEKYKNTFASLYITHVMTEKQIATLRGFDSVIDYLLFEQKVERPLYERQIDLMMENLAPHMRKYAGLIQKFYDLDKMTFADLKVPLDAEFVPKITKEESVSYIEDALSVMGEEYLKVAMSAYSDRWIDFANNIGKSTGGFCSSPYKKGSFILLSFTEQLNEVYTLAHEIGHGVHFYFAQKNNSILEEEPSLYFIESPSTINELLLSNSLLKKAEDDRFKRFVYAAQIGNTYYHNCVTHLLEAAYQREVYRLVDNGEALTEKVLTNITKEVTEKFWGEAVEIDDYAGLTWMRQPHYYMGLYSYTYSAGLSVATEVAKRINEDGKVASDKWLDALSKGGSVDLIELCNVAGVDITKDEFILNTIDYIGNIVDKIEELM</sequence>
<evidence type="ECO:0000256" key="5">
    <source>
        <dbReference type="ARBA" id="ARBA00023049"/>
    </source>
</evidence>
<name>A0ABS4KCH0_9FIRM</name>
<keyword evidence="1 6" id="KW-0645">Protease</keyword>
<dbReference type="EMBL" id="JAGGLJ010000008">
    <property type="protein sequence ID" value="MBP2025465.1"/>
    <property type="molecule type" value="Genomic_DNA"/>
</dbReference>
<dbReference type="Proteomes" id="UP001519306">
    <property type="component" value="Unassembled WGS sequence"/>
</dbReference>
<dbReference type="SUPFAM" id="SSF55486">
    <property type="entry name" value="Metalloproteases ('zincins'), catalytic domain"/>
    <property type="match status" value="1"/>
</dbReference>
<comment type="similarity">
    <text evidence="6">Belongs to the peptidase M3B family.</text>
</comment>
<keyword evidence="5 6" id="KW-0482">Metalloprotease</keyword>
<evidence type="ECO:0000256" key="3">
    <source>
        <dbReference type="ARBA" id="ARBA00022801"/>
    </source>
</evidence>
<evidence type="ECO:0000256" key="4">
    <source>
        <dbReference type="ARBA" id="ARBA00022833"/>
    </source>
</evidence>
<feature type="domain" description="Oligopeptidase F N-terminal" evidence="8">
    <location>
        <begin position="113"/>
        <end position="179"/>
    </location>
</feature>
<keyword evidence="4 6" id="KW-0862">Zinc</keyword>
<evidence type="ECO:0000256" key="6">
    <source>
        <dbReference type="RuleBase" id="RU368091"/>
    </source>
</evidence>
<dbReference type="Pfam" id="PF01432">
    <property type="entry name" value="Peptidase_M3"/>
    <property type="match status" value="1"/>
</dbReference>
<dbReference type="InterPro" id="IPR004438">
    <property type="entry name" value="Peptidase_M3B"/>
</dbReference>
<keyword evidence="3 6" id="KW-0378">Hydrolase</keyword>
<dbReference type="RefSeq" id="WP_210060759.1">
    <property type="nucleotide sequence ID" value="NZ_JAGGLJ010000008.1"/>
</dbReference>
<evidence type="ECO:0000313" key="9">
    <source>
        <dbReference type="EMBL" id="MBP2025465.1"/>
    </source>
</evidence>
<evidence type="ECO:0000259" key="7">
    <source>
        <dbReference type="Pfam" id="PF01432"/>
    </source>
</evidence>
<keyword evidence="2 6" id="KW-0479">Metal-binding</keyword>
<protein>
    <recommendedName>
        <fullName evidence="6">Oligopeptidase F</fullName>
        <ecNumber evidence="6">3.4.24.-</ecNumber>
    </recommendedName>
</protein>
<dbReference type="EC" id="3.4.24.-" evidence="6"/>